<dbReference type="GO" id="GO:0004674">
    <property type="term" value="F:protein serine/threonine kinase activity"/>
    <property type="evidence" value="ECO:0007669"/>
    <property type="project" value="TreeGrafter"/>
</dbReference>
<keyword evidence="3 6" id="KW-0418">Kinase</keyword>
<evidence type="ECO:0000256" key="2">
    <source>
        <dbReference type="ARBA" id="ARBA00022679"/>
    </source>
</evidence>
<accession>A0A423DYV1</accession>
<reference evidence="6 7" key="1">
    <citation type="submission" date="2016-10" db="EMBL/GenBank/DDBJ databases">
        <title>Comparative genome analysis of multiple Pseudomonas spp. focuses on biocontrol and plant growth promoting traits.</title>
        <authorList>
            <person name="Tao X.-Y."/>
            <person name="Taylor C.G."/>
        </authorList>
    </citation>
    <scope>NUCLEOTIDE SEQUENCE [LARGE SCALE GENOMIC DNA]</scope>
    <source>
        <strain evidence="6 7">15D11</strain>
    </source>
</reference>
<dbReference type="InterPro" id="IPR012893">
    <property type="entry name" value="HipA-like_C"/>
</dbReference>
<keyword evidence="7" id="KW-1185">Reference proteome</keyword>
<dbReference type="Gene3D" id="1.10.1070.20">
    <property type="match status" value="1"/>
</dbReference>
<comment type="similarity">
    <text evidence="1">Belongs to the HipA Ser/Thr kinase family.</text>
</comment>
<name>A0A423DYV1_9PSED</name>
<evidence type="ECO:0000313" key="6">
    <source>
        <dbReference type="EMBL" id="ROL77605.1"/>
    </source>
</evidence>
<dbReference type="PANTHER" id="PTHR37419:SF1">
    <property type="entry name" value="SERINE_THREONINE-PROTEIN KINASE TOXIN HIPA"/>
    <property type="match status" value="1"/>
</dbReference>
<evidence type="ECO:0000259" key="4">
    <source>
        <dbReference type="Pfam" id="PF07804"/>
    </source>
</evidence>
<dbReference type="AlphaFoldDB" id="A0A423DYV1"/>
<evidence type="ECO:0000313" key="7">
    <source>
        <dbReference type="Proteomes" id="UP000285286"/>
    </source>
</evidence>
<evidence type="ECO:0000256" key="1">
    <source>
        <dbReference type="ARBA" id="ARBA00010164"/>
    </source>
</evidence>
<dbReference type="InterPro" id="IPR052028">
    <property type="entry name" value="HipA_Ser/Thr_kinase"/>
</dbReference>
<feature type="domain" description="HipA-like C-terminal" evidence="4">
    <location>
        <begin position="144"/>
        <end position="363"/>
    </location>
</feature>
<comment type="caution">
    <text evidence="6">The sequence shown here is derived from an EMBL/GenBank/DDBJ whole genome shotgun (WGS) entry which is preliminary data.</text>
</comment>
<keyword evidence="2" id="KW-0808">Transferase</keyword>
<dbReference type="PANTHER" id="PTHR37419">
    <property type="entry name" value="SERINE/THREONINE-PROTEIN KINASE TOXIN HIPA"/>
    <property type="match status" value="1"/>
</dbReference>
<organism evidence="6 7">
    <name type="scientific">Pseudomonas vranovensis</name>
    <dbReference type="NCBI Taxonomy" id="321661"/>
    <lineage>
        <taxon>Bacteria</taxon>
        <taxon>Pseudomonadati</taxon>
        <taxon>Pseudomonadota</taxon>
        <taxon>Gammaproteobacteria</taxon>
        <taxon>Pseudomonadales</taxon>
        <taxon>Pseudomonadaceae</taxon>
        <taxon>Pseudomonas</taxon>
    </lineage>
</organism>
<feature type="domain" description="HipA N-terminal subdomain 1" evidence="5">
    <location>
        <begin position="3"/>
        <end position="96"/>
    </location>
</feature>
<evidence type="ECO:0000256" key="3">
    <source>
        <dbReference type="ARBA" id="ARBA00022777"/>
    </source>
</evidence>
<dbReference type="Pfam" id="PF13657">
    <property type="entry name" value="Couple_hipA"/>
    <property type="match status" value="1"/>
</dbReference>
<dbReference type="Pfam" id="PF07804">
    <property type="entry name" value="HipA_C"/>
    <property type="match status" value="1"/>
</dbReference>
<sequence>MLVTTPQGVSGKIFQHPNGDYVFRYSDSSSASIAVSMTMPPRRDDFVSRDLHPIFQMNLPEGYVLEQLRNRLAKVATVNPMLLLAISGSNSPIGRVFVTAPEVQRLIEQQDNPGKGERLSEILAWDGTEDIFNELVQRYILRSGISGVQPKVLVPELAEAPYKATATTADLIVKSGKGEFPHLAINEYLCMSIASAAGITTPEFYLSKDKRMFVMRRFDRDAQLNPLGFEDMAVLMGLGTAGKYSKSYEHIAKAIEVFTAPMEQLENLQALFDMVALSCIVGNGDAHLKNFGLLYSTPYANDAVLAPAYDIVNTTAYLPRDTLALDLNGQKSLFASRLAILDFAKRCRVSDPKSRIQAILQAVEGTLLHHQELTEQAPDIAAAIRASAAPFEQSFG</sequence>
<dbReference type="EMBL" id="MOAM01000010">
    <property type="protein sequence ID" value="ROL77605.1"/>
    <property type="molecule type" value="Genomic_DNA"/>
</dbReference>
<dbReference type="Proteomes" id="UP000285286">
    <property type="component" value="Unassembled WGS sequence"/>
</dbReference>
<proteinExistence type="inferred from homology"/>
<dbReference type="InterPro" id="IPR017508">
    <property type="entry name" value="HipA_N1"/>
</dbReference>
<evidence type="ECO:0000259" key="5">
    <source>
        <dbReference type="Pfam" id="PF13657"/>
    </source>
</evidence>
<gene>
    <name evidence="6" type="ORF">BHU25_03855</name>
</gene>
<protein>
    <submittedName>
        <fullName evidence="6">Phosphatidylinositol kinase</fullName>
    </submittedName>
</protein>
<dbReference type="GO" id="GO:0005829">
    <property type="term" value="C:cytosol"/>
    <property type="evidence" value="ECO:0007669"/>
    <property type="project" value="TreeGrafter"/>
</dbReference>